<dbReference type="PANTHER" id="PTHR10809:SF132">
    <property type="entry name" value="MSP DOMAIN-CONTAINING PROTEIN"/>
    <property type="match status" value="1"/>
</dbReference>
<dbReference type="InterPro" id="IPR000535">
    <property type="entry name" value="MSP_dom"/>
</dbReference>
<feature type="compositionally biased region" description="Basic and acidic residues" evidence="2">
    <location>
        <begin position="1"/>
        <end position="13"/>
    </location>
</feature>
<evidence type="ECO:0000313" key="6">
    <source>
        <dbReference type="Proteomes" id="UP000192257"/>
    </source>
</evidence>
<dbReference type="RefSeq" id="XP_028878363.1">
    <property type="nucleotide sequence ID" value="XM_029030295.1"/>
</dbReference>
<dbReference type="EMBL" id="NBCO01000046">
    <property type="protein sequence ID" value="ORC84297.1"/>
    <property type="molecule type" value="Genomic_DNA"/>
</dbReference>
<feature type="region of interest" description="Disordered" evidence="2">
    <location>
        <begin position="1"/>
        <end position="21"/>
    </location>
</feature>
<organism evidence="5 6">
    <name type="scientific">Trypanosoma theileri</name>
    <dbReference type="NCBI Taxonomy" id="67003"/>
    <lineage>
        <taxon>Eukaryota</taxon>
        <taxon>Discoba</taxon>
        <taxon>Euglenozoa</taxon>
        <taxon>Kinetoplastea</taxon>
        <taxon>Metakinetoplastina</taxon>
        <taxon>Trypanosomatida</taxon>
        <taxon>Trypanosomatidae</taxon>
        <taxon>Trypanosoma</taxon>
    </lineage>
</organism>
<dbReference type="GO" id="GO:0005789">
    <property type="term" value="C:endoplasmic reticulum membrane"/>
    <property type="evidence" value="ECO:0007669"/>
    <property type="project" value="InterPro"/>
</dbReference>
<comment type="caution">
    <text evidence="5">The sequence shown here is derived from an EMBL/GenBank/DDBJ whole genome shotgun (WGS) entry which is preliminary data.</text>
</comment>
<dbReference type="AlphaFoldDB" id="A0A1X0NI22"/>
<keyword evidence="6" id="KW-1185">Reference proteome</keyword>
<evidence type="ECO:0000256" key="2">
    <source>
        <dbReference type="SAM" id="MobiDB-lite"/>
    </source>
</evidence>
<sequence>MLAADSSRDKETESVNGVSDPTSTAAVIVTPEKFRIVSHTKEECVLQVSNVSFETVLFRLLTTCPERYLVKPTKGVIKPNASITATIVLNPAAVNEGDADVKHDDFRLEYCVMRPNDVIGPRCTNVPTIIKSRKEEDRRLVHKKLLRCILQLSPDAAEKRGGTTRSTTGERRREAEEYRDSRGSAGGSLSPANTMPDSTYLTGGSSPSPSAAAAGAAVSGSTKTDLRELEQNTLAAKNKRQMAQQQHQKMKMKTGVFVVSALVALFAVYIMYGLM</sequence>
<reference evidence="5 6" key="1">
    <citation type="submission" date="2017-03" db="EMBL/GenBank/DDBJ databases">
        <title>An alternative strategy for trypanosome survival in the mammalian bloodstream revealed through genome and transcriptome analysis of the ubiquitous bovine parasite Trypanosoma (Megatrypanum) theileri.</title>
        <authorList>
            <person name="Kelly S."/>
            <person name="Ivens A."/>
            <person name="Mott A."/>
            <person name="O'Neill E."/>
            <person name="Emms D."/>
            <person name="Macleod O."/>
            <person name="Voorheis P."/>
            <person name="Matthews J."/>
            <person name="Matthews K."/>
            <person name="Carrington M."/>
        </authorList>
    </citation>
    <scope>NUCLEOTIDE SEQUENCE [LARGE SCALE GENOMIC DNA]</scope>
    <source>
        <strain evidence="5">Edinburgh</strain>
    </source>
</reference>
<dbReference type="GO" id="GO:0061817">
    <property type="term" value="P:endoplasmic reticulum-plasma membrane tethering"/>
    <property type="evidence" value="ECO:0007669"/>
    <property type="project" value="TreeGrafter"/>
</dbReference>
<dbReference type="InterPro" id="IPR016763">
    <property type="entry name" value="VAP"/>
</dbReference>
<feature type="region of interest" description="Disordered" evidence="2">
    <location>
        <begin position="157"/>
        <end position="225"/>
    </location>
</feature>
<dbReference type="GeneID" id="39990075"/>
<feature type="domain" description="MSP" evidence="4">
    <location>
        <begin position="16"/>
        <end position="151"/>
    </location>
</feature>
<dbReference type="SUPFAM" id="SSF49354">
    <property type="entry name" value="PapD-like"/>
    <property type="match status" value="1"/>
</dbReference>
<feature type="compositionally biased region" description="Polar residues" evidence="2">
    <location>
        <begin position="190"/>
        <end position="202"/>
    </location>
</feature>
<dbReference type="GO" id="GO:0005886">
    <property type="term" value="C:plasma membrane"/>
    <property type="evidence" value="ECO:0007669"/>
    <property type="project" value="TreeGrafter"/>
</dbReference>
<dbReference type="Gene3D" id="2.60.40.10">
    <property type="entry name" value="Immunoglobulins"/>
    <property type="match status" value="1"/>
</dbReference>
<dbReference type="PANTHER" id="PTHR10809">
    <property type="entry name" value="VESICLE-ASSOCIATED MEMBRANE PROTEIN-ASSOCIATED PROTEIN"/>
    <property type="match status" value="1"/>
</dbReference>
<dbReference type="Proteomes" id="UP000192257">
    <property type="component" value="Unassembled WGS sequence"/>
</dbReference>
<evidence type="ECO:0000259" key="4">
    <source>
        <dbReference type="PROSITE" id="PS50202"/>
    </source>
</evidence>
<dbReference type="Pfam" id="PF00635">
    <property type="entry name" value="Motile_Sperm"/>
    <property type="match status" value="1"/>
</dbReference>
<feature type="compositionally biased region" description="Basic and acidic residues" evidence="2">
    <location>
        <begin position="168"/>
        <end position="182"/>
    </location>
</feature>
<evidence type="ECO:0000256" key="1">
    <source>
        <dbReference type="ARBA" id="ARBA00008932"/>
    </source>
</evidence>
<feature type="transmembrane region" description="Helical" evidence="3">
    <location>
        <begin position="254"/>
        <end position="272"/>
    </location>
</feature>
<dbReference type="InterPro" id="IPR008962">
    <property type="entry name" value="PapD-like_sf"/>
</dbReference>
<proteinExistence type="inferred from homology"/>
<dbReference type="InterPro" id="IPR013783">
    <property type="entry name" value="Ig-like_fold"/>
</dbReference>
<name>A0A1X0NI22_9TRYP</name>
<feature type="compositionally biased region" description="Low complexity" evidence="2">
    <location>
        <begin position="203"/>
        <end position="221"/>
    </location>
</feature>
<comment type="similarity">
    <text evidence="1">Belongs to the VAMP-associated protein (VAP) (TC 9.B.17) family.</text>
</comment>
<dbReference type="STRING" id="67003.A0A1X0NI22"/>
<gene>
    <name evidence="5" type="ORF">TM35_000461160</name>
</gene>
<dbReference type="OrthoDB" id="264603at2759"/>
<protein>
    <recommendedName>
        <fullName evidence="4">MSP domain-containing protein</fullName>
    </recommendedName>
</protein>
<keyword evidence="3" id="KW-1133">Transmembrane helix</keyword>
<keyword evidence="3" id="KW-0812">Transmembrane</keyword>
<keyword evidence="3" id="KW-0472">Membrane</keyword>
<evidence type="ECO:0000256" key="3">
    <source>
        <dbReference type="SAM" id="Phobius"/>
    </source>
</evidence>
<dbReference type="GO" id="GO:0090158">
    <property type="term" value="P:endoplasmic reticulum membrane organization"/>
    <property type="evidence" value="ECO:0007669"/>
    <property type="project" value="TreeGrafter"/>
</dbReference>
<accession>A0A1X0NI22</accession>
<evidence type="ECO:0000313" key="5">
    <source>
        <dbReference type="EMBL" id="ORC84297.1"/>
    </source>
</evidence>
<dbReference type="PROSITE" id="PS50202">
    <property type="entry name" value="MSP"/>
    <property type="match status" value="1"/>
</dbReference>
<dbReference type="VEuPathDB" id="TriTrypDB:TM35_000461160"/>